<comment type="caution">
    <text evidence="1">The sequence shown here is derived from an EMBL/GenBank/DDBJ whole genome shotgun (WGS) entry which is preliminary data.</text>
</comment>
<reference evidence="1" key="1">
    <citation type="submission" date="2020-11" db="EMBL/GenBank/DDBJ databases">
        <authorList>
            <consortium name="DOE Joint Genome Institute"/>
            <person name="Ahrendt S."/>
            <person name="Riley R."/>
            <person name="Andreopoulos W."/>
            <person name="Labutti K."/>
            <person name="Pangilinan J."/>
            <person name="Ruiz-Duenas F.J."/>
            <person name="Barrasa J.M."/>
            <person name="Sanchez-Garcia M."/>
            <person name="Camarero S."/>
            <person name="Miyauchi S."/>
            <person name="Serrano A."/>
            <person name="Linde D."/>
            <person name="Babiker R."/>
            <person name="Drula E."/>
            <person name="Ayuso-Fernandez I."/>
            <person name="Pacheco R."/>
            <person name="Padilla G."/>
            <person name="Ferreira P."/>
            <person name="Barriuso J."/>
            <person name="Kellner H."/>
            <person name="Castanera R."/>
            <person name="Alfaro M."/>
            <person name="Ramirez L."/>
            <person name="Pisabarro A.G."/>
            <person name="Kuo A."/>
            <person name="Tritt A."/>
            <person name="Lipzen A."/>
            <person name="He G."/>
            <person name="Yan M."/>
            <person name="Ng V."/>
            <person name="Cullen D."/>
            <person name="Martin F."/>
            <person name="Rosso M.-N."/>
            <person name="Henrissat B."/>
            <person name="Hibbett D."/>
            <person name="Martinez A.T."/>
            <person name="Grigoriev I.V."/>
        </authorList>
    </citation>
    <scope>NUCLEOTIDE SEQUENCE</scope>
    <source>
        <strain evidence="1">AH 40177</strain>
    </source>
</reference>
<evidence type="ECO:0000313" key="2">
    <source>
        <dbReference type="Proteomes" id="UP000772434"/>
    </source>
</evidence>
<feature type="non-terminal residue" evidence="1">
    <location>
        <position position="1"/>
    </location>
</feature>
<dbReference type="AlphaFoldDB" id="A0A9P5PIY1"/>
<name>A0A9P5PIY1_9AGAR</name>
<dbReference type="EMBL" id="JADNRY010000117">
    <property type="protein sequence ID" value="KAF9064718.1"/>
    <property type="molecule type" value="Genomic_DNA"/>
</dbReference>
<dbReference type="OrthoDB" id="3257543at2759"/>
<keyword evidence="2" id="KW-1185">Reference proteome</keyword>
<organism evidence="1 2">
    <name type="scientific">Rhodocollybia butyracea</name>
    <dbReference type="NCBI Taxonomy" id="206335"/>
    <lineage>
        <taxon>Eukaryota</taxon>
        <taxon>Fungi</taxon>
        <taxon>Dikarya</taxon>
        <taxon>Basidiomycota</taxon>
        <taxon>Agaricomycotina</taxon>
        <taxon>Agaricomycetes</taxon>
        <taxon>Agaricomycetidae</taxon>
        <taxon>Agaricales</taxon>
        <taxon>Marasmiineae</taxon>
        <taxon>Omphalotaceae</taxon>
        <taxon>Rhodocollybia</taxon>
    </lineage>
</organism>
<proteinExistence type="predicted"/>
<protein>
    <submittedName>
        <fullName evidence="1">Uncharacterized protein</fullName>
    </submittedName>
</protein>
<sequence length="81" mass="8971">DLASHQAAGYLHLSLNESQKSHIKDDPCAIWTTLQSLHQQKKPGTHFTAYDTLFGITKDDNESLLDLAGHVSKAVQSIRDL</sequence>
<evidence type="ECO:0000313" key="1">
    <source>
        <dbReference type="EMBL" id="KAF9064718.1"/>
    </source>
</evidence>
<accession>A0A9P5PIY1</accession>
<gene>
    <name evidence="1" type="ORF">BDP27DRAFT_1230005</name>
</gene>
<dbReference type="Proteomes" id="UP000772434">
    <property type="component" value="Unassembled WGS sequence"/>
</dbReference>